<gene>
    <name evidence="2" type="ORF">WA1_25035</name>
</gene>
<feature type="region of interest" description="Disordered" evidence="1">
    <location>
        <begin position="34"/>
        <end position="69"/>
    </location>
</feature>
<sequence length="166" mass="18245">MHLPLPIMSSTDYSLKTSATKKLEQDTVVSFAPDRAKHRKYSSHSSIPPADAHLNRPLDTLPSPSSLQSTPVSVASAVVKMLEEMGVQYAFGVSGSAIEQSAVPFPPGRHANGQSHSSSTHCNIVQSKCFSLVTKHELRLQLLRRTLQLVVWSWCLPQQVWGSLTR</sequence>
<keyword evidence="3" id="KW-1185">Reference proteome</keyword>
<organism evidence="2 3">
    <name type="scientific">Scytonema hofmannii PCC 7110</name>
    <dbReference type="NCBI Taxonomy" id="128403"/>
    <lineage>
        <taxon>Bacteria</taxon>
        <taxon>Bacillati</taxon>
        <taxon>Cyanobacteriota</taxon>
        <taxon>Cyanophyceae</taxon>
        <taxon>Nostocales</taxon>
        <taxon>Scytonemataceae</taxon>
        <taxon>Scytonema</taxon>
    </lineage>
</organism>
<name>A0A139X852_9CYAN</name>
<evidence type="ECO:0000313" key="3">
    <source>
        <dbReference type="Proteomes" id="UP000076925"/>
    </source>
</evidence>
<dbReference type="Proteomes" id="UP000076925">
    <property type="component" value="Unassembled WGS sequence"/>
</dbReference>
<feature type="compositionally biased region" description="Low complexity" evidence="1">
    <location>
        <begin position="60"/>
        <end position="69"/>
    </location>
</feature>
<evidence type="ECO:0000256" key="1">
    <source>
        <dbReference type="SAM" id="MobiDB-lite"/>
    </source>
</evidence>
<dbReference type="EMBL" id="ANNX02000026">
    <property type="protein sequence ID" value="KYC40887.1"/>
    <property type="molecule type" value="Genomic_DNA"/>
</dbReference>
<accession>A0A139X852</accession>
<evidence type="ECO:0000313" key="2">
    <source>
        <dbReference type="EMBL" id="KYC40887.1"/>
    </source>
</evidence>
<dbReference type="AlphaFoldDB" id="A0A139X852"/>
<protein>
    <submittedName>
        <fullName evidence="2">Uncharacterized protein</fullName>
    </submittedName>
</protein>
<comment type="caution">
    <text evidence="2">The sequence shown here is derived from an EMBL/GenBank/DDBJ whole genome shotgun (WGS) entry which is preliminary data.</text>
</comment>
<reference evidence="2 3" key="1">
    <citation type="journal article" date="2013" name="Genome Biol. Evol.">
        <title>Genomes of Stigonematalean cyanobacteria (subsection V) and the evolution of oxygenic photosynthesis from prokaryotes to plastids.</title>
        <authorList>
            <person name="Dagan T."/>
            <person name="Roettger M."/>
            <person name="Stucken K."/>
            <person name="Landan G."/>
            <person name="Koch R."/>
            <person name="Major P."/>
            <person name="Gould S.B."/>
            <person name="Goremykin V.V."/>
            <person name="Rippka R."/>
            <person name="Tandeau de Marsac N."/>
            <person name="Gugger M."/>
            <person name="Lockhart P.J."/>
            <person name="Allen J.F."/>
            <person name="Brune I."/>
            <person name="Maus I."/>
            <person name="Puhler A."/>
            <person name="Martin W.F."/>
        </authorList>
    </citation>
    <scope>NUCLEOTIDE SEQUENCE [LARGE SCALE GENOMIC DNA]</scope>
    <source>
        <strain evidence="2 3">PCC 7110</strain>
    </source>
</reference>
<proteinExistence type="predicted"/>